<reference evidence="2" key="2">
    <citation type="journal article" date="2007" name="Science">
        <title>Draft genome sequence of the sexually transmitted pathogen Trichomonas vaginalis.</title>
        <authorList>
            <person name="Carlton J.M."/>
            <person name="Hirt R.P."/>
            <person name="Silva J.C."/>
            <person name="Delcher A.L."/>
            <person name="Schatz M."/>
            <person name="Zhao Q."/>
            <person name="Wortman J.R."/>
            <person name="Bidwell S.L."/>
            <person name="Alsmark U.C.M."/>
            <person name="Besteiro S."/>
            <person name="Sicheritz-Ponten T."/>
            <person name="Noel C.J."/>
            <person name="Dacks J.B."/>
            <person name="Foster P.G."/>
            <person name="Simillion C."/>
            <person name="Van de Peer Y."/>
            <person name="Miranda-Saavedra D."/>
            <person name="Barton G.J."/>
            <person name="Westrop G.D."/>
            <person name="Mueller S."/>
            <person name="Dessi D."/>
            <person name="Fiori P.L."/>
            <person name="Ren Q."/>
            <person name="Paulsen I."/>
            <person name="Zhang H."/>
            <person name="Bastida-Corcuera F.D."/>
            <person name="Simoes-Barbosa A."/>
            <person name="Brown M.T."/>
            <person name="Hayes R.D."/>
            <person name="Mukherjee M."/>
            <person name="Okumura C.Y."/>
            <person name="Schneider R."/>
            <person name="Smith A.J."/>
            <person name="Vanacova S."/>
            <person name="Villalvazo M."/>
            <person name="Haas B.J."/>
            <person name="Pertea M."/>
            <person name="Feldblyum T.V."/>
            <person name="Utterback T.R."/>
            <person name="Shu C.L."/>
            <person name="Osoegawa K."/>
            <person name="de Jong P.J."/>
            <person name="Hrdy I."/>
            <person name="Horvathova L."/>
            <person name="Zubacova Z."/>
            <person name="Dolezal P."/>
            <person name="Malik S.B."/>
            <person name="Logsdon J.M. Jr."/>
            <person name="Henze K."/>
            <person name="Gupta A."/>
            <person name="Wang C.C."/>
            <person name="Dunne R.L."/>
            <person name="Upcroft J.A."/>
            <person name="Upcroft P."/>
            <person name="White O."/>
            <person name="Salzberg S.L."/>
            <person name="Tang P."/>
            <person name="Chiu C.-H."/>
            <person name="Lee Y.-S."/>
            <person name="Embley T.M."/>
            <person name="Coombs G.H."/>
            <person name="Mottram J.C."/>
            <person name="Tachezy J."/>
            <person name="Fraser-Liggett C.M."/>
            <person name="Johnson P.J."/>
        </authorList>
    </citation>
    <scope>NUCLEOTIDE SEQUENCE [LARGE SCALE GENOMIC DNA]</scope>
    <source>
        <strain evidence="2">G3</strain>
    </source>
</reference>
<gene>
    <name evidence="2" type="ORF">TVAG_466740</name>
</gene>
<dbReference type="InParanoid" id="A2FLA0"/>
<reference evidence="2" key="1">
    <citation type="submission" date="2006-10" db="EMBL/GenBank/DDBJ databases">
        <authorList>
            <person name="Amadeo P."/>
            <person name="Zhao Q."/>
            <person name="Wortman J."/>
            <person name="Fraser-Liggett C."/>
            <person name="Carlton J."/>
        </authorList>
    </citation>
    <scope>NUCLEOTIDE SEQUENCE</scope>
    <source>
        <strain evidence="2">G3</strain>
    </source>
</reference>
<dbReference type="EMBL" id="DS113864">
    <property type="protein sequence ID" value="EAX94316.1"/>
    <property type="molecule type" value="Genomic_DNA"/>
</dbReference>
<dbReference type="RefSeq" id="XP_001307246.1">
    <property type="nucleotide sequence ID" value="XM_001307245.1"/>
</dbReference>
<organism evidence="2 3">
    <name type="scientific">Trichomonas vaginalis (strain ATCC PRA-98 / G3)</name>
    <dbReference type="NCBI Taxonomy" id="412133"/>
    <lineage>
        <taxon>Eukaryota</taxon>
        <taxon>Metamonada</taxon>
        <taxon>Parabasalia</taxon>
        <taxon>Trichomonadida</taxon>
        <taxon>Trichomonadidae</taxon>
        <taxon>Trichomonas</taxon>
    </lineage>
</organism>
<evidence type="ECO:0000256" key="1">
    <source>
        <dbReference type="SAM" id="MobiDB-lite"/>
    </source>
</evidence>
<feature type="region of interest" description="Disordered" evidence="1">
    <location>
        <begin position="1"/>
        <end position="35"/>
    </location>
</feature>
<protein>
    <submittedName>
        <fullName evidence="2">Uncharacterized protein</fullName>
    </submittedName>
</protein>
<dbReference type="Proteomes" id="UP000001542">
    <property type="component" value="Unassembled WGS sequence"/>
</dbReference>
<dbReference type="VEuPathDB" id="TrichDB:TVAG_466740"/>
<dbReference type="VEuPathDB" id="TrichDB:TVAGG3_0384320"/>
<proteinExistence type="predicted"/>
<evidence type="ECO:0000313" key="2">
    <source>
        <dbReference type="EMBL" id="EAX94316.1"/>
    </source>
</evidence>
<dbReference type="KEGG" id="tva:4752048"/>
<sequence length="209" mass="25298">MFDINYTDGSLKKLTSNNKNEESSDYSANKSPKKEKNRVIFTPHWFKNDEYKEKTKVTWEDKYKEMTEVHWRMEVYEKRISDDEIPDVYHPGMIPGIEVKKDPLNETLKEKRLLKRYTMVQEEQIKPQFWPPRIYDKTMKQLNEFESTQLLRQIEKLSEPVDIDDFDEPRVKKDVQQKRIEGRHTIVLSQLDFETENESDFTQWSDAYF</sequence>
<dbReference type="AlphaFoldDB" id="A2FLA0"/>
<name>A2FLA0_TRIV3</name>
<keyword evidence="3" id="KW-1185">Reference proteome</keyword>
<evidence type="ECO:0000313" key="3">
    <source>
        <dbReference type="Proteomes" id="UP000001542"/>
    </source>
</evidence>
<accession>A2FLA0</accession>